<gene>
    <name evidence="11" type="ORF">DVH24_036592</name>
</gene>
<sequence>MEIRLQDEDEGYKASHDEDEVYKASRTGSVESLNRLIEKDPDILLRISLQTGKTGTPLHVSALHGHAEFTKALCTINPKLVEWVDADGRTPLHLASAQGHKETVEVLLSMDAGVCLRYDEKGRIPLHYAAMRGKFEVVQKLIDKKPYSIYVKVENRSKETVLHLCIIHNQLECLKLLVERDDKNGEFLNSTAGCDGGVTILHLALMLRQIKSKFETLSPSLRLHMGGGGMIPLLLHMGFPSPDLQPTPFPYLPFNWNKRKNPVHLHVKKLQNSTAAGHRFGVFRRHQLRIRRQPITIRYLVSVEAIRAEATGVNGMSLSMLNILEYSSVAREDFSRSLEIQQILMDAGLIRRQNNENDNPNSAVVSPNPRVQQEEAAAPSEKGSKPARRCWTKFMKWLRYPSNWVVETRGMLMVVATMISTMTFQAAVNPPGGVWQNTETNSTTNSTIYRAGTAVLSYGTDNNFAGFLISNTISFLASLSVTLLLVSGFPLHNRLCTWLLSMSMCVTLTFLAFTYLIALHMIVDGSPTDATIDPYGISVLTWTALLGIVGVTHTIRFLIWVTKWLRRMFFRSKSCSCLCNYSAAVC</sequence>
<keyword evidence="3" id="KW-0677">Repeat</keyword>
<evidence type="ECO:0000256" key="4">
    <source>
        <dbReference type="ARBA" id="ARBA00022989"/>
    </source>
</evidence>
<evidence type="ECO:0000256" key="6">
    <source>
        <dbReference type="ARBA" id="ARBA00023136"/>
    </source>
</evidence>
<keyword evidence="2 9" id="KW-0812">Transmembrane</keyword>
<evidence type="ECO:0000259" key="10">
    <source>
        <dbReference type="Pfam" id="PF13962"/>
    </source>
</evidence>
<feature type="repeat" description="ANK" evidence="7">
    <location>
        <begin position="87"/>
        <end position="119"/>
    </location>
</feature>
<accession>A0A498ILB9</accession>
<dbReference type="PANTHER" id="PTHR24186:SF37">
    <property type="entry name" value="PGG DOMAIN-CONTAINING PROTEIN"/>
    <property type="match status" value="1"/>
</dbReference>
<dbReference type="SUPFAM" id="SSF48403">
    <property type="entry name" value="Ankyrin repeat"/>
    <property type="match status" value="1"/>
</dbReference>
<dbReference type="AlphaFoldDB" id="A0A498ILB9"/>
<evidence type="ECO:0000256" key="9">
    <source>
        <dbReference type="SAM" id="Phobius"/>
    </source>
</evidence>
<name>A0A498ILB9_MALDO</name>
<keyword evidence="5 7" id="KW-0040">ANK repeat</keyword>
<evidence type="ECO:0000256" key="5">
    <source>
        <dbReference type="ARBA" id="ARBA00023043"/>
    </source>
</evidence>
<feature type="domain" description="PGG" evidence="10">
    <location>
        <begin position="403"/>
        <end position="520"/>
    </location>
</feature>
<evidence type="ECO:0000256" key="1">
    <source>
        <dbReference type="ARBA" id="ARBA00004141"/>
    </source>
</evidence>
<comment type="caution">
    <text evidence="11">The sequence shown here is derived from an EMBL/GenBank/DDBJ whole genome shotgun (WGS) entry which is preliminary data.</text>
</comment>
<feature type="compositionally biased region" description="Polar residues" evidence="8">
    <location>
        <begin position="356"/>
        <end position="371"/>
    </location>
</feature>
<dbReference type="Pfam" id="PF13962">
    <property type="entry name" value="PGG"/>
    <property type="match status" value="1"/>
</dbReference>
<proteinExistence type="predicted"/>
<dbReference type="Pfam" id="PF12796">
    <property type="entry name" value="Ank_2"/>
    <property type="match status" value="2"/>
</dbReference>
<feature type="transmembrane region" description="Helical" evidence="9">
    <location>
        <begin position="498"/>
        <end position="523"/>
    </location>
</feature>
<dbReference type="InterPro" id="IPR026961">
    <property type="entry name" value="PGG_dom"/>
</dbReference>
<evidence type="ECO:0000256" key="8">
    <source>
        <dbReference type="SAM" id="MobiDB-lite"/>
    </source>
</evidence>
<dbReference type="Proteomes" id="UP000290289">
    <property type="component" value="Chromosome 12"/>
</dbReference>
<dbReference type="STRING" id="3750.A0A498ILB9"/>
<protein>
    <recommendedName>
        <fullName evidence="10">PGG domain-containing protein</fullName>
    </recommendedName>
</protein>
<dbReference type="EMBL" id="RDQH01000338">
    <property type="protein sequence ID" value="RXH82251.1"/>
    <property type="molecule type" value="Genomic_DNA"/>
</dbReference>
<keyword evidence="6 9" id="KW-0472">Membrane</keyword>
<feature type="repeat" description="ANK" evidence="7">
    <location>
        <begin position="121"/>
        <end position="144"/>
    </location>
</feature>
<dbReference type="PROSITE" id="PS50088">
    <property type="entry name" value="ANK_REPEAT"/>
    <property type="match status" value="2"/>
</dbReference>
<dbReference type="SMART" id="SM00248">
    <property type="entry name" value="ANK"/>
    <property type="match status" value="5"/>
</dbReference>
<organism evidence="11 12">
    <name type="scientific">Malus domestica</name>
    <name type="common">Apple</name>
    <name type="synonym">Pyrus malus</name>
    <dbReference type="NCBI Taxonomy" id="3750"/>
    <lineage>
        <taxon>Eukaryota</taxon>
        <taxon>Viridiplantae</taxon>
        <taxon>Streptophyta</taxon>
        <taxon>Embryophyta</taxon>
        <taxon>Tracheophyta</taxon>
        <taxon>Spermatophyta</taxon>
        <taxon>Magnoliopsida</taxon>
        <taxon>eudicotyledons</taxon>
        <taxon>Gunneridae</taxon>
        <taxon>Pentapetalae</taxon>
        <taxon>rosids</taxon>
        <taxon>fabids</taxon>
        <taxon>Rosales</taxon>
        <taxon>Rosaceae</taxon>
        <taxon>Amygdaloideae</taxon>
        <taxon>Maleae</taxon>
        <taxon>Malus</taxon>
    </lineage>
</organism>
<evidence type="ECO:0000256" key="3">
    <source>
        <dbReference type="ARBA" id="ARBA00022737"/>
    </source>
</evidence>
<evidence type="ECO:0000313" key="11">
    <source>
        <dbReference type="EMBL" id="RXH82251.1"/>
    </source>
</evidence>
<keyword evidence="4 9" id="KW-1133">Transmembrane helix</keyword>
<evidence type="ECO:0000256" key="7">
    <source>
        <dbReference type="PROSITE-ProRule" id="PRU00023"/>
    </source>
</evidence>
<dbReference type="InterPro" id="IPR036770">
    <property type="entry name" value="Ankyrin_rpt-contain_sf"/>
</dbReference>
<dbReference type="InterPro" id="IPR002110">
    <property type="entry name" value="Ankyrin_rpt"/>
</dbReference>
<evidence type="ECO:0000256" key="2">
    <source>
        <dbReference type="ARBA" id="ARBA00022692"/>
    </source>
</evidence>
<dbReference type="GO" id="GO:0005886">
    <property type="term" value="C:plasma membrane"/>
    <property type="evidence" value="ECO:0007669"/>
    <property type="project" value="TreeGrafter"/>
</dbReference>
<keyword evidence="12" id="KW-1185">Reference proteome</keyword>
<feature type="transmembrane region" description="Helical" evidence="9">
    <location>
        <begin position="464"/>
        <end position="486"/>
    </location>
</feature>
<dbReference type="Gene3D" id="1.25.40.20">
    <property type="entry name" value="Ankyrin repeat-containing domain"/>
    <property type="match status" value="1"/>
</dbReference>
<reference evidence="11 12" key="1">
    <citation type="submission" date="2018-10" db="EMBL/GenBank/DDBJ databases">
        <title>A high-quality apple genome assembly.</title>
        <authorList>
            <person name="Hu J."/>
        </authorList>
    </citation>
    <scope>NUCLEOTIDE SEQUENCE [LARGE SCALE GENOMIC DNA]</scope>
    <source>
        <strain evidence="12">cv. HFTH1</strain>
        <tissue evidence="11">Young leaf</tissue>
    </source>
</reference>
<feature type="transmembrane region" description="Helical" evidence="9">
    <location>
        <begin position="535"/>
        <end position="561"/>
    </location>
</feature>
<dbReference type="PROSITE" id="PS50297">
    <property type="entry name" value="ANK_REP_REGION"/>
    <property type="match status" value="2"/>
</dbReference>
<comment type="subcellular location">
    <subcellularLocation>
        <location evidence="1">Membrane</location>
        <topology evidence="1">Multi-pass membrane protein</topology>
    </subcellularLocation>
</comment>
<feature type="region of interest" description="Disordered" evidence="8">
    <location>
        <begin position="354"/>
        <end position="384"/>
    </location>
</feature>
<evidence type="ECO:0000313" key="12">
    <source>
        <dbReference type="Proteomes" id="UP000290289"/>
    </source>
</evidence>
<dbReference type="PANTHER" id="PTHR24186">
    <property type="entry name" value="PROTEIN PHOSPHATASE 1 REGULATORY SUBUNIT"/>
    <property type="match status" value="1"/>
</dbReference>